<protein>
    <recommendedName>
        <fullName evidence="4">XRE family transcriptional regulator</fullName>
    </recommendedName>
</protein>
<keyword evidence="3" id="KW-1185">Reference proteome</keyword>
<evidence type="ECO:0000256" key="1">
    <source>
        <dbReference type="SAM" id="MobiDB-lite"/>
    </source>
</evidence>
<name>A0A919MV82_9ACTN</name>
<comment type="caution">
    <text evidence="2">The sequence shown here is derived from an EMBL/GenBank/DDBJ whole genome shotgun (WGS) entry which is preliminary data.</text>
</comment>
<sequence length="479" mass="53162">MDDAVEVTGEMVVAREGNRGKNWKLIAARERRTMPDGEPMQPQDVAEAMNVFLWAEHQRNPKSPEPTILDHRFVLAYEAGRYWWPSAHYRAAFRHVLDVATDAELGFTPKRQRRDRTRTAVLPSGPSAASESSSVEERNRRGLSEGSDWRSLRVGGLLSALYGLGEATMDLDDLNRFHAVVRDASRVLGADLVRYLGERLDRCANDDGVRGPRHALPGTLGVLALVQHSVRDVKPQVRRPLLAVGSRAAEFAGWLYRDCGQSSAADYWRDRACEWAVESADFAMPGYLLVKKSQSAWDNRDASKMLGLAQAVREGPWRLPARVMAEAAQQQARGMAMLRIGQRQVDDVLKEARSLLDLAAEDRTSLAAHYDTALFEVQTAICYVECGRLEEAVDIYESTLTAALFSARDLAYFSALKGQALVAAGRVDDAALTGATTLGTAFAAGSARTVRELSRLRHRLEPWRARPTVREFLQLMDAV</sequence>
<accession>A0A919MV82</accession>
<organism evidence="2 3">
    <name type="scientific">Paractinoplanes rishiriensis</name>
    <dbReference type="NCBI Taxonomy" id="1050105"/>
    <lineage>
        <taxon>Bacteria</taxon>
        <taxon>Bacillati</taxon>
        <taxon>Actinomycetota</taxon>
        <taxon>Actinomycetes</taxon>
        <taxon>Micromonosporales</taxon>
        <taxon>Micromonosporaceae</taxon>
        <taxon>Paractinoplanes</taxon>
    </lineage>
</organism>
<dbReference type="RefSeq" id="WP_203789612.1">
    <property type="nucleotide sequence ID" value="NZ_BOMV01000098.1"/>
</dbReference>
<evidence type="ECO:0000313" key="3">
    <source>
        <dbReference type="Proteomes" id="UP000636960"/>
    </source>
</evidence>
<proteinExistence type="predicted"/>
<dbReference type="AlphaFoldDB" id="A0A919MV82"/>
<dbReference type="EMBL" id="BOMV01000098">
    <property type="protein sequence ID" value="GIF01122.1"/>
    <property type="molecule type" value="Genomic_DNA"/>
</dbReference>
<feature type="region of interest" description="Disordered" evidence="1">
    <location>
        <begin position="108"/>
        <end position="142"/>
    </location>
</feature>
<gene>
    <name evidence="2" type="ORF">Ari01nite_85860</name>
</gene>
<evidence type="ECO:0000313" key="2">
    <source>
        <dbReference type="EMBL" id="GIF01122.1"/>
    </source>
</evidence>
<dbReference type="Proteomes" id="UP000636960">
    <property type="component" value="Unassembled WGS sequence"/>
</dbReference>
<evidence type="ECO:0008006" key="4">
    <source>
        <dbReference type="Google" id="ProtNLM"/>
    </source>
</evidence>
<reference evidence="2" key="1">
    <citation type="submission" date="2021-01" db="EMBL/GenBank/DDBJ databases">
        <title>Whole genome shotgun sequence of Actinoplanes rishiriensis NBRC 108556.</title>
        <authorList>
            <person name="Komaki H."/>
            <person name="Tamura T."/>
        </authorList>
    </citation>
    <scope>NUCLEOTIDE SEQUENCE</scope>
    <source>
        <strain evidence="2">NBRC 108556</strain>
    </source>
</reference>